<dbReference type="Proteomes" id="UP001143548">
    <property type="component" value="Unassembled WGS sequence"/>
</dbReference>
<dbReference type="InterPro" id="IPR013087">
    <property type="entry name" value="Znf_C2H2_type"/>
</dbReference>
<feature type="compositionally biased region" description="Basic and acidic residues" evidence="1">
    <location>
        <begin position="71"/>
        <end position="80"/>
    </location>
</feature>
<accession>A0A9W5Z152</accession>
<feature type="compositionally biased region" description="Basic and acidic residues" evidence="1">
    <location>
        <begin position="192"/>
        <end position="202"/>
    </location>
</feature>
<feature type="compositionally biased region" description="Basic and acidic residues" evidence="1">
    <location>
        <begin position="223"/>
        <end position="234"/>
    </location>
</feature>
<evidence type="ECO:0000256" key="1">
    <source>
        <dbReference type="SAM" id="MobiDB-lite"/>
    </source>
</evidence>
<name>A0A9W5Z152_9EURO</name>
<evidence type="ECO:0000313" key="3">
    <source>
        <dbReference type="EMBL" id="GKZ26409.1"/>
    </source>
</evidence>
<evidence type="ECO:0000259" key="2">
    <source>
        <dbReference type="PROSITE" id="PS00028"/>
    </source>
</evidence>
<comment type="caution">
    <text evidence="3">The sequence shown here is derived from an EMBL/GenBank/DDBJ whole genome shotgun (WGS) entry which is preliminary data.</text>
</comment>
<sequence>MDGKDIPRPIGVNPGEDARRHSSISSPDSTATWIATLAIGVPASTRTLVDVDSVERESTSADGGLLNEAECEPKTPKDESQPCETTKLSSGTGFHLPAAQWTADVQAAEQGHASFATRAQLQAHHLAHPASHPAPQYWQNCPQAKIVNGSIVVNPVNASAHPMVQDSLRAPPIWNRPQQGKHNMAQIPVRQDVDNPSARDESAPALGGLRTQDHYAITQPLPPRHDPAHTREPSPSENRSQSQHQSSMAMPSGNEATQPLNAVVRRLQLCRIRRQYQHPRVTDLNLLRDPEPSHVRHSFGEEIKAENGGILLDDILPISPLTPRQCEEEGCGKWFDDDDELCDHEALDHNYPEDCTCRRCLEAFDSRLEKRVHDLYHHSDVLYRERDERSSKGLEN</sequence>
<organism evidence="3 4">
    <name type="scientific">Aspergillus brasiliensis</name>
    <dbReference type="NCBI Taxonomy" id="319629"/>
    <lineage>
        <taxon>Eukaryota</taxon>
        <taxon>Fungi</taxon>
        <taxon>Dikarya</taxon>
        <taxon>Ascomycota</taxon>
        <taxon>Pezizomycotina</taxon>
        <taxon>Eurotiomycetes</taxon>
        <taxon>Eurotiomycetidae</taxon>
        <taxon>Eurotiales</taxon>
        <taxon>Aspergillaceae</taxon>
        <taxon>Aspergillus</taxon>
        <taxon>Aspergillus subgen. Circumdati</taxon>
    </lineage>
</organism>
<evidence type="ECO:0000313" key="4">
    <source>
        <dbReference type="Proteomes" id="UP001143548"/>
    </source>
</evidence>
<dbReference type="EMBL" id="BROQ01000145">
    <property type="protein sequence ID" value="GKZ26409.1"/>
    <property type="molecule type" value="Genomic_DNA"/>
</dbReference>
<feature type="region of interest" description="Disordered" evidence="1">
    <location>
        <begin position="52"/>
        <end position="89"/>
    </location>
</feature>
<feature type="region of interest" description="Disordered" evidence="1">
    <location>
        <begin position="217"/>
        <end position="256"/>
    </location>
</feature>
<dbReference type="AlphaFoldDB" id="A0A9W5Z152"/>
<feature type="region of interest" description="Disordered" evidence="1">
    <location>
        <begin position="1"/>
        <end position="29"/>
    </location>
</feature>
<proteinExistence type="predicted"/>
<feature type="compositionally biased region" description="Polar residues" evidence="1">
    <location>
        <begin position="235"/>
        <end position="256"/>
    </location>
</feature>
<protein>
    <recommendedName>
        <fullName evidence="2">C2H2-type domain-containing protein</fullName>
    </recommendedName>
</protein>
<gene>
    <name evidence="3" type="ORF">AbraCBS73388_002494</name>
</gene>
<dbReference type="PROSITE" id="PS00028">
    <property type="entry name" value="ZINC_FINGER_C2H2_1"/>
    <property type="match status" value="1"/>
</dbReference>
<feature type="domain" description="C2H2-type" evidence="2">
    <location>
        <begin position="326"/>
        <end position="349"/>
    </location>
</feature>
<reference evidence="3" key="1">
    <citation type="submission" date="2022-07" db="EMBL/GenBank/DDBJ databases">
        <title>Taxonomy of Aspergillus series Nigri: significant species reduction supported by multi-species coalescent approaches.</title>
        <authorList>
            <person name="Bian C."/>
            <person name="Kusuya Y."/>
            <person name="Sklenar F."/>
            <person name="D'hooge E."/>
            <person name="Yaguchi T."/>
            <person name="Takahashi H."/>
            <person name="Hubka V."/>
        </authorList>
    </citation>
    <scope>NUCLEOTIDE SEQUENCE</scope>
    <source>
        <strain evidence="3">CBS 733.88</strain>
    </source>
</reference>
<feature type="region of interest" description="Disordered" evidence="1">
    <location>
        <begin position="192"/>
        <end position="211"/>
    </location>
</feature>